<dbReference type="Proteomes" id="UP001138709">
    <property type="component" value="Unassembled WGS sequence"/>
</dbReference>
<organism evidence="2 3">
    <name type="scientific">Neoroseomonas eburnea</name>
    <dbReference type="NCBI Taxonomy" id="1346889"/>
    <lineage>
        <taxon>Bacteria</taxon>
        <taxon>Pseudomonadati</taxon>
        <taxon>Pseudomonadota</taxon>
        <taxon>Alphaproteobacteria</taxon>
        <taxon>Acetobacterales</taxon>
        <taxon>Acetobacteraceae</taxon>
        <taxon>Neoroseomonas</taxon>
    </lineage>
</organism>
<evidence type="ECO:0000256" key="1">
    <source>
        <dbReference type="SAM" id="SignalP"/>
    </source>
</evidence>
<comment type="caution">
    <text evidence="2">The sequence shown here is derived from an EMBL/GenBank/DDBJ whole genome shotgun (WGS) entry which is preliminary data.</text>
</comment>
<feature type="chain" id="PRO_5040982305" description="Chorismate mutase" evidence="1">
    <location>
        <begin position="20"/>
        <end position="198"/>
    </location>
</feature>
<evidence type="ECO:0000313" key="3">
    <source>
        <dbReference type="Proteomes" id="UP001138709"/>
    </source>
</evidence>
<evidence type="ECO:0000313" key="2">
    <source>
        <dbReference type="EMBL" id="MBR0679483.1"/>
    </source>
</evidence>
<gene>
    <name evidence="2" type="ORF">GXW74_03220</name>
</gene>
<dbReference type="EMBL" id="JAAEDL010000002">
    <property type="protein sequence ID" value="MBR0679483.1"/>
    <property type="molecule type" value="Genomic_DNA"/>
</dbReference>
<keyword evidence="1" id="KW-0732">Signal</keyword>
<sequence length="198" mass="20335">MLTVFAGALTAAVAAPAFAHCDSVDGPVAGAALRALDARNVNLALPYAPAIAEPEITQAFALAQAARGQGAEAKALADRWFMETVVRLHRAGERAPYTGLKPAGTDFGPAIPAAERALATGEAGPLTAMLAQGVEHGVAERMERARAAREAPSEPRTAAEVPHARARVSAEFAFIEYVEGIHQAMKGAAAHGGAEAGH</sequence>
<dbReference type="AlphaFoldDB" id="A0A9X9X6Z7"/>
<protein>
    <recommendedName>
        <fullName evidence="4">Chorismate mutase</fullName>
    </recommendedName>
</protein>
<keyword evidence="3" id="KW-1185">Reference proteome</keyword>
<reference evidence="2" key="2">
    <citation type="journal article" date="2021" name="Syst. Appl. Microbiol.">
        <title>Roseomonas hellenica sp. nov., isolated from roots of wild-growing Alkanna tinctoria.</title>
        <authorList>
            <person name="Rat A."/>
            <person name="Naranjo H.D."/>
            <person name="Lebbe L."/>
            <person name="Cnockaert M."/>
            <person name="Krigas N."/>
            <person name="Grigoriadou K."/>
            <person name="Maloupa E."/>
            <person name="Willems A."/>
        </authorList>
    </citation>
    <scope>NUCLEOTIDE SEQUENCE</scope>
    <source>
        <strain evidence="2">LMG 31228</strain>
    </source>
</reference>
<evidence type="ECO:0008006" key="4">
    <source>
        <dbReference type="Google" id="ProtNLM"/>
    </source>
</evidence>
<reference evidence="2" key="1">
    <citation type="submission" date="2020-01" db="EMBL/GenBank/DDBJ databases">
        <authorList>
            <person name="Rat A."/>
        </authorList>
    </citation>
    <scope>NUCLEOTIDE SEQUENCE</scope>
    <source>
        <strain evidence="2">LMG 31228</strain>
    </source>
</reference>
<name>A0A9X9X6Z7_9PROT</name>
<dbReference type="InterPro" id="IPR045613">
    <property type="entry name" value="DUF6448"/>
</dbReference>
<feature type="signal peptide" evidence="1">
    <location>
        <begin position="1"/>
        <end position="19"/>
    </location>
</feature>
<proteinExistence type="predicted"/>
<accession>A0A9X9X6Z7</accession>
<dbReference type="Pfam" id="PF20046">
    <property type="entry name" value="DUF6448"/>
    <property type="match status" value="1"/>
</dbReference>